<dbReference type="EMBL" id="LXQC01000141">
    <property type="protein sequence ID" value="TFE68414.1"/>
    <property type="molecule type" value="Genomic_DNA"/>
</dbReference>
<reference evidence="2 3" key="1">
    <citation type="submission" date="2016-05" db="EMBL/GenBank/DDBJ databases">
        <title>Diversity and Homogeneity among Thermoacidophilic Verrucomicrobia Methanotrophs Linked with Geographical Origin.</title>
        <authorList>
            <person name="Erikstad H.-A."/>
            <person name="Smestad N.B."/>
            <person name="Ceballos R.M."/>
            <person name="Birkeland N.-K."/>
        </authorList>
    </citation>
    <scope>NUCLEOTIDE SEQUENCE [LARGE SCALE GENOMIC DNA]</scope>
    <source>
        <strain evidence="2 3">Phi</strain>
    </source>
</reference>
<feature type="transmembrane region" description="Helical" evidence="1">
    <location>
        <begin position="318"/>
        <end position="335"/>
    </location>
</feature>
<keyword evidence="1" id="KW-1133">Transmembrane helix</keyword>
<evidence type="ECO:0000256" key="1">
    <source>
        <dbReference type="SAM" id="Phobius"/>
    </source>
</evidence>
<gene>
    <name evidence="2" type="ORF">A7Q10_08565</name>
</gene>
<feature type="transmembrane region" description="Helical" evidence="1">
    <location>
        <begin position="6"/>
        <end position="29"/>
    </location>
</feature>
<sequence length="451" mass="51294">MNSFDYLASGFFFLAVVHTLFSPFLFHKGSSMIDYALQKRNIHKTLPQRVYFWGALLRFVGEVEIIFGLWLLPLFFVLVFQVGWDKAFEVMKLKGEYPEAFFVSLLMIISSTNPILSTFQRLIGLFCPKKVESVARWWFWILTLGPIFGSLITEASAMTLSALLLKKNFFVINPNPSLAYGTIGLLFFNISIGGALTNFAAPPVVLVANKWRWDSLYILVHFGALFILGMIITNLAYYFFFRKEFNRLETERKSLIAEAGNELLSPLDEEIPLWIRFVNFAFLAAVTLIPKHFVLMLGELIFFFAFMEATKDYQGEVPWLKAFLVGFFLFSLEVFGNLQSWWVNRLLSHLSFFPLYLSSVLLSSFNDNALVSYVATLIVPEMDESRKRAIIAGALSGGGLTILANAPNLAGLSLLRDFFPEGFSPIRLFKMAVIPTAFVTILFILKEVFVR</sequence>
<proteinExistence type="predicted"/>
<evidence type="ECO:0000313" key="2">
    <source>
        <dbReference type="EMBL" id="TFE68414.1"/>
    </source>
</evidence>
<feature type="transmembrane region" description="Helical" evidence="1">
    <location>
        <begin position="216"/>
        <end position="240"/>
    </location>
</feature>
<evidence type="ECO:0000313" key="3">
    <source>
        <dbReference type="Proteomes" id="UP000297713"/>
    </source>
</evidence>
<feature type="transmembrane region" description="Helical" evidence="1">
    <location>
        <begin position="100"/>
        <end position="116"/>
    </location>
</feature>
<evidence type="ECO:0008006" key="4">
    <source>
        <dbReference type="Google" id="ProtNLM"/>
    </source>
</evidence>
<keyword evidence="1" id="KW-0472">Membrane</keyword>
<organism evidence="2 3">
    <name type="scientific">Methylacidiphilum caldifontis</name>
    <dbReference type="NCBI Taxonomy" id="2795386"/>
    <lineage>
        <taxon>Bacteria</taxon>
        <taxon>Pseudomonadati</taxon>
        <taxon>Verrucomicrobiota</taxon>
        <taxon>Methylacidiphilae</taxon>
        <taxon>Methylacidiphilales</taxon>
        <taxon>Methylacidiphilaceae</taxon>
        <taxon>Methylacidiphilum (ex Ratnadevi et al. 2023)</taxon>
    </lineage>
</organism>
<feature type="transmembrane region" description="Helical" evidence="1">
    <location>
        <begin position="50"/>
        <end position="80"/>
    </location>
</feature>
<dbReference type="Proteomes" id="UP000297713">
    <property type="component" value="Unassembled WGS sequence"/>
</dbReference>
<accession>A0A4Y8PCC6</accession>
<name>A0A4Y8PCC6_9BACT</name>
<dbReference type="Pfam" id="PF07399">
    <property type="entry name" value="Na_H_antiport_3"/>
    <property type="match status" value="1"/>
</dbReference>
<feature type="transmembrane region" description="Helical" evidence="1">
    <location>
        <begin position="177"/>
        <end position="196"/>
    </location>
</feature>
<dbReference type="OrthoDB" id="248356at2"/>
<dbReference type="AlphaFoldDB" id="A0A4Y8PCC6"/>
<comment type="caution">
    <text evidence="2">The sequence shown here is derived from an EMBL/GenBank/DDBJ whole genome shotgun (WGS) entry which is preliminary data.</text>
</comment>
<keyword evidence="1" id="KW-0812">Transmembrane</keyword>
<feature type="transmembrane region" description="Helical" evidence="1">
    <location>
        <begin position="273"/>
        <end position="306"/>
    </location>
</feature>
<protein>
    <recommendedName>
        <fullName evidence="4">Na+/H+ antiporter</fullName>
    </recommendedName>
</protein>
<feature type="transmembrane region" description="Helical" evidence="1">
    <location>
        <begin position="389"/>
        <end position="406"/>
    </location>
</feature>
<dbReference type="InterPro" id="IPR009978">
    <property type="entry name" value="Na_H_antiport_3"/>
</dbReference>
<keyword evidence="3" id="KW-1185">Reference proteome</keyword>
<feature type="transmembrane region" description="Helical" evidence="1">
    <location>
        <begin position="137"/>
        <end position="165"/>
    </location>
</feature>
<dbReference type="RefSeq" id="WP_134440186.1">
    <property type="nucleotide sequence ID" value="NZ_LXQC01000141.1"/>
</dbReference>
<feature type="transmembrane region" description="Helical" evidence="1">
    <location>
        <begin position="426"/>
        <end position="445"/>
    </location>
</feature>